<name>A0ABP4YEI6_9ACTN</name>
<dbReference type="Pfam" id="PF13538">
    <property type="entry name" value="UvrD_C_2"/>
    <property type="match status" value="1"/>
</dbReference>
<feature type="binding site" evidence="5">
    <location>
        <begin position="214"/>
        <end position="221"/>
    </location>
    <ligand>
        <name>ATP</name>
        <dbReference type="ChEBI" id="CHEBI:30616"/>
    </ligand>
</feature>
<dbReference type="PANTHER" id="PTHR11070:SF45">
    <property type="entry name" value="DNA 3'-5' HELICASE"/>
    <property type="match status" value="1"/>
</dbReference>
<dbReference type="EMBL" id="BAAALT010000126">
    <property type="protein sequence ID" value="GAA1813880.1"/>
    <property type="molecule type" value="Genomic_DNA"/>
</dbReference>
<sequence>MTISDLQDATGDIAAEQAYVTSLYARLDGLRAVTGERLAEVLRGSGAGGTQQARSERDAAYTVYSDRLAALNAAEQGLCFGRLDLVDGGRRYIGRIGLSADADELDDDAEPPLMDWRAPAARPFYLATAAAPEGVRRRRHIRTADRRVTGLDDEVLDLAAVDPDAHTDLTGEAVLLAALGASRTGRMRDIVTTIQAEQDRVIRSSAAGVLVVQGGPGTGKTAVALHRAAYLLYTHREQLSQRGVLIVGPNTTFLRYVGHVLPSLGETGALLATIGELYPGVPATRAEPAATAGLKGRADMADVVAAAVADRQWVPEEALDVVLATGDELTLDRATCLAIRERARRNPLPHNEVRPIVARLVVDALADQVAERIGADVLSTEEMIGSSAVADILAQLGEDVDPVVDGNLLDEGDREEIRRELRDDPGVREALDRLWPRLTPRRLLSDLYASEERLAAAAPHLSDAERALLHREPDNTWSPADVPLLDEAAELLGEDDRAVRMRLALAEREERERVEFAEGALEVALGSRSIDLEDEEDPEVLMAHDLLDASRLAERHVEGEGLTVAQRAARDRRWAFGHVIVDEAQELSPMAWRLLMRRCPSRSMTLVGDVAQTGALAGSSSWERTLAPFVAARWRLAELTVNYRTPAEVMAVAADVLAALDPPGEPPRSVRDTDGEPWSLRLDAEDLAAAVPGLAARESDAVPDGRVGVLVPAARRAEFGGVDTDLESQVVVLTVEEAKGLEFDSVLVVAPDEIVAESPRGLNDLYVALTRTTRRLGVVHSGELSEPLRRLVPLTSSSHQAPALAGAVAGAGTMAR</sequence>
<evidence type="ECO:0000256" key="3">
    <source>
        <dbReference type="ARBA" id="ARBA00022806"/>
    </source>
</evidence>
<dbReference type="InterPro" id="IPR027417">
    <property type="entry name" value="P-loop_NTPase"/>
</dbReference>
<gene>
    <name evidence="7" type="ORF">GCM10009682_38650</name>
</gene>
<feature type="domain" description="UvrD-like helicase ATP-binding" evidence="6">
    <location>
        <begin position="193"/>
        <end position="646"/>
    </location>
</feature>
<evidence type="ECO:0000256" key="2">
    <source>
        <dbReference type="ARBA" id="ARBA00022801"/>
    </source>
</evidence>
<keyword evidence="8" id="KW-1185">Reference proteome</keyword>
<keyword evidence="4 5" id="KW-0067">ATP-binding</keyword>
<dbReference type="InterPro" id="IPR027785">
    <property type="entry name" value="UvrD-like_helicase_C"/>
</dbReference>
<accession>A0ABP4YEI6</accession>
<dbReference type="Gene3D" id="3.40.50.300">
    <property type="entry name" value="P-loop containing nucleotide triphosphate hydrolases"/>
    <property type="match status" value="3"/>
</dbReference>
<proteinExistence type="predicted"/>
<evidence type="ECO:0000313" key="8">
    <source>
        <dbReference type="Proteomes" id="UP001500218"/>
    </source>
</evidence>
<keyword evidence="1 5" id="KW-0547">Nucleotide-binding</keyword>
<dbReference type="PANTHER" id="PTHR11070">
    <property type="entry name" value="UVRD / RECB / PCRA DNA HELICASE FAMILY MEMBER"/>
    <property type="match status" value="1"/>
</dbReference>
<reference evidence="8" key="1">
    <citation type="journal article" date="2019" name="Int. J. Syst. Evol. Microbiol.">
        <title>The Global Catalogue of Microorganisms (GCM) 10K type strain sequencing project: providing services to taxonomists for standard genome sequencing and annotation.</title>
        <authorList>
            <consortium name="The Broad Institute Genomics Platform"/>
            <consortium name="The Broad Institute Genome Sequencing Center for Infectious Disease"/>
            <person name="Wu L."/>
            <person name="Ma J."/>
        </authorList>
    </citation>
    <scope>NUCLEOTIDE SEQUENCE [LARGE SCALE GENOMIC DNA]</scope>
    <source>
        <strain evidence="8">JCM 13250</strain>
    </source>
</reference>
<evidence type="ECO:0000256" key="4">
    <source>
        <dbReference type="ARBA" id="ARBA00022840"/>
    </source>
</evidence>
<dbReference type="SUPFAM" id="SSF52540">
    <property type="entry name" value="P-loop containing nucleoside triphosphate hydrolases"/>
    <property type="match status" value="1"/>
</dbReference>
<dbReference type="InterPro" id="IPR000212">
    <property type="entry name" value="DNA_helicase_UvrD/REP"/>
</dbReference>
<evidence type="ECO:0000313" key="7">
    <source>
        <dbReference type="EMBL" id="GAA1813880.1"/>
    </source>
</evidence>
<protein>
    <submittedName>
        <fullName evidence="7">AAA family ATPase</fullName>
    </submittedName>
</protein>
<dbReference type="Proteomes" id="UP001500218">
    <property type="component" value="Unassembled WGS sequence"/>
</dbReference>
<dbReference type="PROSITE" id="PS51198">
    <property type="entry name" value="UVRD_HELICASE_ATP_BIND"/>
    <property type="match status" value="1"/>
</dbReference>
<evidence type="ECO:0000256" key="5">
    <source>
        <dbReference type="PROSITE-ProRule" id="PRU00560"/>
    </source>
</evidence>
<evidence type="ECO:0000256" key="1">
    <source>
        <dbReference type="ARBA" id="ARBA00022741"/>
    </source>
</evidence>
<keyword evidence="3 5" id="KW-0347">Helicase</keyword>
<keyword evidence="2 5" id="KW-0378">Hydrolase</keyword>
<evidence type="ECO:0000259" key="6">
    <source>
        <dbReference type="PROSITE" id="PS51198"/>
    </source>
</evidence>
<dbReference type="InterPro" id="IPR014016">
    <property type="entry name" value="UvrD-like_ATP-bd"/>
</dbReference>
<comment type="caution">
    <text evidence="7">The sequence shown here is derived from an EMBL/GenBank/DDBJ whole genome shotgun (WGS) entry which is preliminary data.</text>
</comment>
<organism evidence="7 8">
    <name type="scientific">Luedemannella flava</name>
    <dbReference type="NCBI Taxonomy" id="349316"/>
    <lineage>
        <taxon>Bacteria</taxon>
        <taxon>Bacillati</taxon>
        <taxon>Actinomycetota</taxon>
        <taxon>Actinomycetes</taxon>
        <taxon>Micromonosporales</taxon>
        <taxon>Micromonosporaceae</taxon>
        <taxon>Luedemannella</taxon>
    </lineage>
</organism>